<protein>
    <submittedName>
        <fullName evidence="2">Uncharacterized protein</fullName>
    </submittedName>
</protein>
<proteinExistence type="predicted"/>
<dbReference type="EMBL" id="CADEAL010004419">
    <property type="protein sequence ID" value="CAB1459133.1"/>
    <property type="molecule type" value="Genomic_DNA"/>
</dbReference>
<dbReference type="AlphaFoldDB" id="A0A9N7Z8C8"/>
<accession>A0A9N7Z8C8</accession>
<dbReference type="Proteomes" id="UP001153269">
    <property type="component" value="Unassembled WGS sequence"/>
</dbReference>
<evidence type="ECO:0000256" key="1">
    <source>
        <dbReference type="SAM" id="MobiDB-lite"/>
    </source>
</evidence>
<sequence length="116" mass="12476">MEECESRRRCGRGRRRARVAGVYGLQMWRCGVLAGAVRARILHRLGGTGVRGSLVLTPWFLGPGQGVCPWRSRRGDGERGQQGGAETDSKTTAAAASPLLSPNASPTAWHTPQPCH</sequence>
<keyword evidence="3" id="KW-1185">Reference proteome</keyword>
<evidence type="ECO:0000313" key="3">
    <source>
        <dbReference type="Proteomes" id="UP001153269"/>
    </source>
</evidence>
<feature type="region of interest" description="Disordered" evidence="1">
    <location>
        <begin position="69"/>
        <end position="116"/>
    </location>
</feature>
<feature type="compositionally biased region" description="Low complexity" evidence="1">
    <location>
        <begin position="91"/>
        <end position="108"/>
    </location>
</feature>
<reference evidence="2" key="1">
    <citation type="submission" date="2020-03" db="EMBL/GenBank/DDBJ databases">
        <authorList>
            <person name="Weist P."/>
        </authorList>
    </citation>
    <scope>NUCLEOTIDE SEQUENCE</scope>
</reference>
<gene>
    <name evidence="2" type="ORF">PLEPLA_LOCUS46969</name>
</gene>
<organism evidence="2 3">
    <name type="scientific">Pleuronectes platessa</name>
    <name type="common">European plaice</name>
    <dbReference type="NCBI Taxonomy" id="8262"/>
    <lineage>
        <taxon>Eukaryota</taxon>
        <taxon>Metazoa</taxon>
        <taxon>Chordata</taxon>
        <taxon>Craniata</taxon>
        <taxon>Vertebrata</taxon>
        <taxon>Euteleostomi</taxon>
        <taxon>Actinopterygii</taxon>
        <taxon>Neopterygii</taxon>
        <taxon>Teleostei</taxon>
        <taxon>Neoteleostei</taxon>
        <taxon>Acanthomorphata</taxon>
        <taxon>Carangaria</taxon>
        <taxon>Pleuronectiformes</taxon>
        <taxon>Pleuronectoidei</taxon>
        <taxon>Pleuronectidae</taxon>
        <taxon>Pleuronectes</taxon>
    </lineage>
</organism>
<comment type="caution">
    <text evidence="2">The sequence shown here is derived from an EMBL/GenBank/DDBJ whole genome shotgun (WGS) entry which is preliminary data.</text>
</comment>
<name>A0A9N7Z8C8_PLEPL</name>
<evidence type="ECO:0000313" key="2">
    <source>
        <dbReference type="EMBL" id="CAB1459133.1"/>
    </source>
</evidence>